<evidence type="ECO:0000256" key="1">
    <source>
        <dbReference type="SAM" id="MobiDB-lite"/>
    </source>
</evidence>
<dbReference type="RefSeq" id="XP_007681243.1">
    <property type="nucleotide sequence ID" value="XM_007683053.1"/>
</dbReference>
<proteinExistence type="predicted"/>
<dbReference type="KEGG" id="bcom:BAUCODRAFT_306198"/>
<protein>
    <submittedName>
        <fullName evidence="2">Uncharacterized protein</fullName>
    </submittedName>
</protein>
<feature type="compositionally biased region" description="Polar residues" evidence="1">
    <location>
        <begin position="58"/>
        <end position="80"/>
    </location>
</feature>
<evidence type="ECO:0000313" key="3">
    <source>
        <dbReference type="Proteomes" id="UP000011761"/>
    </source>
</evidence>
<evidence type="ECO:0000313" key="2">
    <source>
        <dbReference type="EMBL" id="EMC91827.1"/>
    </source>
</evidence>
<gene>
    <name evidence="2" type="ORF">BAUCODRAFT_306198</name>
</gene>
<organism evidence="2 3">
    <name type="scientific">Baudoinia panamericana (strain UAMH 10762)</name>
    <name type="common">Angels' share fungus</name>
    <name type="synonym">Baudoinia compniacensis (strain UAMH 10762)</name>
    <dbReference type="NCBI Taxonomy" id="717646"/>
    <lineage>
        <taxon>Eukaryota</taxon>
        <taxon>Fungi</taxon>
        <taxon>Dikarya</taxon>
        <taxon>Ascomycota</taxon>
        <taxon>Pezizomycotina</taxon>
        <taxon>Dothideomycetes</taxon>
        <taxon>Dothideomycetidae</taxon>
        <taxon>Mycosphaerellales</taxon>
        <taxon>Teratosphaeriaceae</taxon>
        <taxon>Baudoinia</taxon>
    </lineage>
</organism>
<dbReference type="HOGENOM" id="CLU_894252_0_0_1"/>
<keyword evidence="3" id="KW-1185">Reference proteome</keyword>
<dbReference type="GeneID" id="19111270"/>
<reference evidence="2 3" key="1">
    <citation type="journal article" date="2012" name="PLoS Pathog.">
        <title>Diverse lifestyles and strategies of plant pathogenesis encoded in the genomes of eighteen Dothideomycetes fungi.</title>
        <authorList>
            <person name="Ohm R.A."/>
            <person name="Feau N."/>
            <person name="Henrissat B."/>
            <person name="Schoch C.L."/>
            <person name="Horwitz B.A."/>
            <person name="Barry K.W."/>
            <person name="Condon B.J."/>
            <person name="Copeland A.C."/>
            <person name="Dhillon B."/>
            <person name="Glaser F."/>
            <person name="Hesse C.N."/>
            <person name="Kosti I."/>
            <person name="LaButti K."/>
            <person name="Lindquist E.A."/>
            <person name="Lucas S."/>
            <person name="Salamov A.A."/>
            <person name="Bradshaw R.E."/>
            <person name="Ciuffetti L."/>
            <person name="Hamelin R.C."/>
            <person name="Kema G.H.J."/>
            <person name="Lawrence C."/>
            <person name="Scott J.A."/>
            <person name="Spatafora J.W."/>
            <person name="Turgeon B.G."/>
            <person name="de Wit P.J.G.M."/>
            <person name="Zhong S."/>
            <person name="Goodwin S.B."/>
            <person name="Grigoriev I.V."/>
        </authorList>
    </citation>
    <scope>NUCLEOTIDE SEQUENCE [LARGE SCALE GENOMIC DNA]</scope>
    <source>
        <strain evidence="2 3">UAMH 10762</strain>
    </source>
</reference>
<name>M2LCX3_BAUPA</name>
<dbReference type="EMBL" id="KB445563">
    <property type="protein sequence ID" value="EMC91827.1"/>
    <property type="molecule type" value="Genomic_DNA"/>
</dbReference>
<accession>M2LCX3</accession>
<feature type="region of interest" description="Disordered" evidence="1">
    <location>
        <begin position="56"/>
        <end position="94"/>
    </location>
</feature>
<dbReference type="AlphaFoldDB" id="M2LCX3"/>
<dbReference type="Proteomes" id="UP000011761">
    <property type="component" value="Unassembled WGS sequence"/>
</dbReference>
<sequence>MAYTPPGYHRVESATMSWVVPNSTPLPTPNAAPSCALDSSMQQFANLEKQVLDFLSGDNATPTNGTAPISDHTSPPTQQPRIPLPGMAPSSTQSIPPPCATIPAPCTVPGYGTNLPMQQHTASLVRLPPTCAICFEPSMKTPCIGCLATIAGLSNSFGKAVDRWTAGSTSKPTAFGRSWEGRLAEQLTTNAPSPRSGSVQGQPQPAAMSLDGTVVSLSQRPGRVAKRPRSVKQRVAAPVGWGNGGLPAATSTKALLLAMPHGENGIVDLTAPDRGDAIIDLTSDDRDTLDSPNTGLASAWMVHVPQRDSYR</sequence>